<dbReference type="InterPro" id="IPR014958">
    <property type="entry name" value="DGC"/>
</dbReference>
<evidence type="ECO:0000313" key="1">
    <source>
        <dbReference type="EMBL" id="SDW15634.1"/>
    </source>
</evidence>
<reference evidence="1 2" key="1">
    <citation type="submission" date="2016-10" db="EMBL/GenBank/DDBJ databases">
        <authorList>
            <person name="de Groot N.N."/>
        </authorList>
    </citation>
    <scope>NUCLEOTIDE SEQUENCE [LARGE SCALE GENOMIC DNA]</scope>
    <source>
        <strain evidence="1 2">CGMCC 1.7059</strain>
    </source>
</reference>
<name>A0A1H2R9V3_9GAMM</name>
<organism evidence="1 2">
    <name type="scientific">Marinobacter mobilis</name>
    <dbReference type="NCBI Taxonomy" id="488533"/>
    <lineage>
        <taxon>Bacteria</taxon>
        <taxon>Pseudomonadati</taxon>
        <taxon>Pseudomonadota</taxon>
        <taxon>Gammaproteobacteria</taxon>
        <taxon>Pseudomonadales</taxon>
        <taxon>Marinobacteraceae</taxon>
        <taxon>Marinobacter</taxon>
    </lineage>
</organism>
<sequence>MLQGLPHKRQEGYLPGRKPAPGAYLQLSILRRRATSNGEAILVGGLFTMVETYDGGIAMKARKDRPLIYACSGCSDVAQLANNVAVRLDHTGEFEMSCISGVGGQVPALVNTARSGRSITVIDGCPLQCARACLTNVGVEPDDHIRLYEFGFRKHYGRSYDAIAVDEVCHLVRERHWQCIPVRSGR</sequence>
<dbReference type="Pfam" id="PF08859">
    <property type="entry name" value="DGC"/>
    <property type="match status" value="1"/>
</dbReference>
<proteinExistence type="predicted"/>
<dbReference type="EMBL" id="FNNE01000001">
    <property type="protein sequence ID" value="SDW15634.1"/>
    <property type="molecule type" value="Genomic_DNA"/>
</dbReference>
<keyword evidence="2" id="KW-1185">Reference proteome</keyword>
<accession>A0A1H2R9V3</accession>
<protein>
    <submittedName>
        <fullName evidence="1">Uncharacterized protein, contains metal-binding DGC domain</fullName>
    </submittedName>
</protein>
<dbReference type="Proteomes" id="UP000199675">
    <property type="component" value="Unassembled WGS sequence"/>
</dbReference>
<gene>
    <name evidence="1" type="ORF">SAMN04487960_101445</name>
</gene>
<evidence type="ECO:0000313" key="2">
    <source>
        <dbReference type="Proteomes" id="UP000199675"/>
    </source>
</evidence>
<dbReference type="STRING" id="488533.SAMN04487960_101445"/>
<dbReference type="AlphaFoldDB" id="A0A1H2R9V3"/>